<sequence length="111" mass="12132">MQCNKSGCKQQFHVTCAQALGLLCEEAGNYLDNVKYCGYCQHHYSKLKKSGNVKTIPPYRPIPSENASDCSSPEKEPGENWAKTTAKRKLSSGSKSQSGSTQNSTGKIENI</sequence>
<dbReference type="InterPro" id="IPR050701">
    <property type="entry name" value="Histone_Mod_Regulator"/>
</dbReference>
<feature type="domain" description="PHD-type" evidence="5">
    <location>
        <begin position="1"/>
        <end position="44"/>
    </location>
</feature>
<dbReference type="InterPro" id="IPR034732">
    <property type="entry name" value="EPHD"/>
</dbReference>
<evidence type="ECO:0000313" key="7">
    <source>
        <dbReference type="Proteomes" id="UP000291343"/>
    </source>
</evidence>
<keyword evidence="7" id="KW-1185">Reference proteome</keyword>
<feature type="compositionally biased region" description="Low complexity" evidence="4">
    <location>
        <begin position="91"/>
        <end position="111"/>
    </location>
</feature>
<feature type="region of interest" description="Disordered" evidence="4">
    <location>
        <begin position="51"/>
        <end position="111"/>
    </location>
</feature>
<keyword evidence="3" id="KW-0862">Zinc</keyword>
<gene>
    <name evidence="6" type="ORF">LSTR_LSTR017031</name>
</gene>
<dbReference type="GO" id="GO:0006357">
    <property type="term" value="P:regulation of transcription by RNA polymerase II"/>
    <property type="evidence" value="ECO:0007669"/>
    <property type="project" value="TreeGrafter"/>
</dbReference>
<dbReference type="GO" id="GO:0005634">
    <property type="term" value="C:nucleus"/>
    <property type="evidence" value="ECO:0007669"/>
    <property type="project" value="TreeGrafter"/>
</dbReference>
<organism evidence="6 7">
    <name type="scientific">Laodelphax striatellus</name>
    <name type="common">Small brown planthopper</name>
    <name type="synonym">Delphax striatella</name>
    <dbReference type="NCBI Taxonomy" id="195883"/>
    <lineage>
        <taxon>Eukaryota</taxon>
        <taxon>Metazoa</taxon>
        <taxon>Ecdysozoa</taxon>
        <taxon>Arthropoda</taxon>
        <taxon>Hexapoda</taxon>
        <taxon>Insecta</taxon>
        <taxon>Pterygota</taxon>
        <taxon>Neoptera</taxon>
        <taxon>Paraneoptera</taxon>
        <taxon>Hemiptera</taxon>
        <taxon>Auchenorrhyncha</taxon>
        <taxon>Fulgoroidea</taxon>
        <taxon>Delphacidae</taxon>
        <taxon>Criomorphinae</taxon>
        <taxon>Laodelphax</taxon>
    </lineage>
</organism>
<proteinExistence type="predicted"/>
<reference evidence="6 7" key="1">
    <citation type="journal article" date="2017" name="Gigascience">
        <title>Genome sequence of the small brown planthopper, Laodelphax striatellus.</title>
        <authorList>
            <person name="Zhu J."/>
            <person name="Jiang F."/>
            <person name="Wang X."/>
            <person name="Yang P."/>
            <person name="Bao Y."/>
            <person name="Zhao W."/>
            <person name="Wang W."/>
            <person name="Lu H."/>
            <person name="Wang Q."/>
            <person name="Cui N."/>
            <person name="Li J."/>
            <person name="Chen X."/>
            <person name="Luo L."/>
            <person name="Yu J."/>
            <person name="Kang L."/>
            <person name="Cui F."/>
        </authorList>
    </citation>
    <scope>NUCLEOTIDE SEQUENCE [LARGE SCALE GENOMIC DNA]</scope>
    <source>
        <strain evidence="6">Lst14</strain>
    </source>
</reference>
<dbReference type="PANTHER" id="PTHR13793:SF164">
    <property type="entry name" value="ALHAMBRA, ISOFORM P"/>
    <property type="match status" value="1"/>
</dbReference>
<keyword evidence="2" id="KW-0863">Zinc-finger</keyword>
<dbReference type="Proteomes" id="UP000291343">
    <property type="component" value="Unassembled WGS sequence"/>
</dbReference>
<dbReference type="EMBL" id="QKKF02002143">
    <property type="protein sequence ID" value="RZF48525.1"/>
    <property type="molecule type" value="Genomic_DNA"/>
</dbReference>
<protein>
    <recommendedName>
        <fullName evidence="5">PHD-type domain-containing protein</fullName>
    </recommendedName>
</protein>
<dbReference type="STRING" id="195883.A0A482XQT5"/>
<accession>A0A482XQT5</accession>
<name>A0A482XQT5_LAOST</name>
<comment type="caution">
    <text evidence="6">The sequence shown here is derived from an EMBL/GenBank/DDBJ whole genome shotgun (WGS) entry which is preliminary data.</text>
</comment>
<dbReference type="GO" id="GO:0031491">
    <property type="term" value="F:nucleosome binding"/>
    <property type="evidence" value="ECO:0007669"/>
    <property type="project" value="TreeGrafter"/>
</dbReference>
<evidence type="ECO:0000313" key="6">
    <source>
        <dbReference type="EMBL" id="RZF48525.1"/>
    </source>
</evidence>
<dbReference type="OrthoDB" id="20839at2759"/>
<evidence type="ECO:0000256" key="1">
    <source>
        <dbReference type="ARBA" id="ARBA00022723"/>
    </source>
</evidence>
<evidence type="ECO:0000256" key="2">
    <source>
        <dbReference type="ARBA" id="ARBA00022771"/>
    </source>
</evidence>
<dbReference type="GO" id="GO:0042393">
    <property type="term" value="F:histone binding"/>
    <property type="evidence" value="ECO:0007669"/>
    <property type="project" value="TreeGrafter"/>
</dbReference>
<keyword evidence="1" id="KW-0479">Metal-binding</keyword>
<evidence type="ECO:0000259" key="5">
    <source>
        <dbReference type="PROSITE" id="PS51805"/>
    </source>
</evidence>
<dbReference type="SMR" id="A0A482XQT5"/>
<dbReference type="GO" id="GO:0008270">
    <property type="term" value="F:zinc ion binding"/>
    <property type="evidence" value="ECO:0007669"/>
    <property type="project" value="UniProtKB-KW"/>
</dbReference>
<evidence type="ECO:0000256" key="3">
    <source>
        <dbReference type="ARBA" id="ARBA00022833"/>
    </source>
</evidence>
<dbReference type="PANTHER" id="PTHR13793">
    <property type="entry name" value="PHD FINGER PROTEINS"/>
    <property type="match status" value="1"/>
</dbReference>
<dbReference type="AlphaFoldDB" id="A0A482XQT5"/>
<dbReference type="InParanoid" id="A0A482XQT5"/>
<evidence type="ECO:0000256" key="4">
    <source>
        <dbReference type="SAM" id="MobiDB-lite"/>
    </source>
</evidence>
<dbReference type="PROSITE" id="PS51805">
    <property type="entry name" value="EPHD"/>
    <property type="match status" value="1"/>
</dbReference>